<protein>
    <submittedName>
        <fullName evidence="1">Uncharacterized protein</fullName>
    </submittedName>
</protein>
<evidence type="ECO:0000313" key="1">
    <source>
        <dbReference type="EMBL" id="CUO73132.1"/>
    </source>
</evidence>
<reference evidence="1 2" key="1">
    <citation type="submission" date="2015-09" db="EMBL/GenBank/DDBJ databases">
        <authorList>
            <consortium name="Pathogen Informatics"/>
        </authorList>
    </citation>
    <scope>NUCLEOTIDE SEQUENCE [LARGE SCALE GENOMIC DNA]</scope>
    <source>
        <strain evidence="1 2">2789STDY5834876</strain>
    </source>
</reference>
<name>A0A174HDY4_9FIRM</name>
<dbReference type="STRING" id="39482.ERS852491_03110"/>
<organism evidence="1 2">
    <name type="scientific">Faecalicatena contorta</name>
    <dbReference type="NCBI Taxonomy" id="39482"/>
    <lineage>
        <taxon>Bacteria</taxon>
        <taxon>Bacillati</taxon>
        <taxon>Bacillota</taxon>
        <taxon>Clostridia</taxon>
        <taxon>Lachnospirales</taxon>
        <taxon>Lachnospiraceae</taxon>
        <taxon>Faecalicatena</taxon>
    </lineage>
</organism>
<evidence type="ECO:0000313" key="2">
    <source>
        <dbReference type="Proteomes" id="UP000095544"/>
    </source>
</evidence>
<proteinExistence type="predicted"/>
<dbReference type="Proteomes" id="UP000095544">
    <property type="component" value="Unassembled WGS sequence"/>
</dbReference>
<accession>A0A174HDY4</accession>
<dbReference type="RefSeq" id="WP_055154061.1">
    <property type="nucleotide sequence ID" value="NZ_CYZU01000031.1"/>
</dbReference>
<dbReference type="AlphaFoldDB" id="A0A174HDY4"/>
<dbReference type="EMBL" id="CYZU01000031">
    <property type="protein sequence ID" value="CUO73132.1"/>
    <property type="molecule type" value="Genomic_DNA"/>
</dbReference>
<gene>
    <name evidence="1" type="ORF">ERS852491_03110</name>
</gene>
<sequence>MQTVKEKLVDENMESMYKLELYRLIGEGYRAMQDGRELTMGKAKKPADFPKEHSYVADDLLAAVGQYFLLL</sequence>